<dbReference type="Proteomes" id="UP000240009">
    <property type="component" value="Unassembled WGS sequence"/>
</dbReference>
<dbReference type="InterPro" id="IPR027417">
    <property type="entry name" value="P-loop_NTPase"/>
</dbReference>
<organism evidence="2 3">
    <name type="scientific">Blastopirellula marina</name>
    <dbReference type="NCBI Taxonomy" id="124"/>
    <lineage>
        <taxon>Bacteria</taxon>
        <taxon>Pseudomonadati</taxon>
        <taxon>Planctomycetota</taxon>
        <taxon>Planctomycetia</taxon>
        <taxon>Pirellulales</taxon>
        <taxon>Pirellulaceae</taxon>
        <taxon>Blastopirellula</taxon>
    </lineage>
</organism>
<comment type="caution">
    <text evidence="2">The sequence shown here is derived from an EMBL/GenBank/DDBJ whole genome shotgun (WGS) entry which is preliminary data.</text>
</comment>
<reference evidence="2 3" key="1">
    <citation type="submission" date="2018-02" db="EMBL/GenBank/DDBJ databases">
        <title>Comparative genomes isolates from brazilian mangrove.</title>
        <authorList>
            <person name="Araujo J.E."/>
            <person name="Taketani R.G."/>
            <person name="Silva M.C.P."/>
            <person name="Loureco M.V."/>
            <person name="Andreote F.D."/>
        </authorList>
    </citation>
    <scope>NUCLEOTIDE SEQUENCE [LARGE SCALE GENOMIC DNA]</scope>
    <source>
        <strain evidence="2 3">HEX-2 MGV</strain>
    </source>
</reference>
<dbReference type="OrthoDB" id="234808at2"/>
<evidence type="ECO:0000256" key="1">
    <source>
        <dbReference type="SAM" id="MobiDB-lite"/>
    </source>
</evidence>
<feature type="region of interest" description="Disordered" evidence="1">
    <location>
        <begin position="117"/>
        <end position="151"/>
    </location>
</feature>
<sequence length="407" mass="45917">MANATNEATQAFFDALHLTTFDASRVRAILTPQDWELINQVHGLPFAYEIYSRLWHLRQLESAINTMAAVSEDIERHLRTLELGVGREGELMADQFSTEVQYRDSRPPRTVKIYRPPCECEEDEPPKDEAKASNPHELGELPPIADPEGRSSAANSFKRFCQRYFPERCNTWQAAQINTAVGVDEAKGHIKRLVFQLGRRGRGVTTQCAIAAIDEALYGRSKYIVIVARSNEAAEEILNEIKYGLTSNDRLARDFPEVCKPLRRAIGNNARNLQTYRGKSTRIRWQRNRIQLPTIDGSQSSGIVIEAKSIHDQFVGMVHTDNGGERTRPDFVLVDHPVTDADAPEELAKLEQKLETIIQKLPGASAKLSGVMFFTPDDTPLGERIRNRESAAAVRKMAYRLKRRFGS</sequence>
<dbReference type="EMBL" id="PUIA01000016">
    <property type="protein sequence ID" value="PQO39359.1"/>
    <property type="molecule type" value="Genomic_DNA"/>
</dbReference>
<dbReference type="RefSeq" id="WP_105350779.1">
    <property type="nucleotide sequence ID" value="NZ_PUIA01000016.1"/>
</dbReference>
<protein>
    <submittedName>
        <fullName evidence="2">Uncharacterized protein</fullName>
    </submittedName>
</protein>
<accession>A0A2S8G4I0</accession>
<proteinExistence type="predicted"/>
<evidence type="ECO:0000313" key="2">
    <source>
        <dbReference type="EMBL" id="PQO39359.1"/>
    </source>
</evidence>
<gene>
    <name evidence="2" type="ORF">C5Y96_05755</name>
</gene>
<dbReference type="Gene3D" id="3.40.50.300">
    <property type="entry name" value="P-loop containing nucleotide triphosphate hydrolases"/>
    <property type="match status" value="1"/>
</dbReference>
<name>A0A2S8G4I0_9BACT</name>
<dbReference type="AlphaFoldDB" id="A0A2S8G4I0"/>
<evidence type="ECO:0000313" key="3">
    <source>
        <dbReference type="Proteomes" id="UP000240009"/>
    </source>
</evidence>